<comment type="caution">
    <text evidence="1">The sequence shown here is derived from an EMBL/GenBank/DDBJ whole genome shotgun (WGS) entry which is preliminary data.</text>
</comment>
<reference evidence="1 2" key="1">
    <citation type="submission" date="2019-05" db="EMBL/GenBank/DDBJ databases">
        <title>Genomes sequences of two Nocardia cyriacigeorgica environmental isolates, type strains Nocardia asteroides ATCC 19247 and Nocardia cyriacigeorgica DSM 44484.</title>
        <authorList>
            <person name="Vautrin F."/>
            <person name="Bergeron E."/>
            <person name="Dubost A."/>
            <person name="Abrouk D."/>
            <person name="Rodriguez Nava V."/>
            <person name="Pujic P."/>
        </authorList>
    </citation>
    <scope>NUCLEOTIDE SEQUENCE [LARGE SCALE GENOMIC DNA]</scope>
    <source>
        <strain evidence="1 2">EML 1456</strain>
    </source>
</reference>
<accession>A0A5R8PBK9</accession>
<dbReference type="AlphaFoldDB" id="A0A5R8PBK9"/>
<evidence type="ECO:0000313" key="2">
    <source>
        <dbReference type="Proteomes" id="UP000308349"/>
    </source>
</evidence>
<proteinExistence type="predicted"/>
<organism evidence="1 2">
    <name type="scientific">Nocardia cyriacigeorgica</name>
    <dbReference type="NCBI Taxonomy" id="135487"/>
    <lineage>
        <taxon>Bacteria</taxon>
        <taxon>Bacillati</taxon>
        <taxon>Actinomycetota</taxon>
        <taxon>Actinomycetes</taxon>
        <taxon>Mycobacteriales</taxon>
        <taxon>Nocardiaceae</taxon>
        <taxon>Nocardia</taxon>
    </lineage>
</organism>
<sequence length="283" mass="30723">MHRLFRHDPGAFAGTFRALGLPFPDPIAVEQVCVDLTETAPVERRADTILRITTRTDEFLVIIEAQGKIDPSRPGAWTYYLSFVQEKHLIPAILVVVCTNRNTADWAQAGFTIGHRIAPNLTLKPVVFGPGSVPAVSDPETAAANLPLTALSAITHATEPDIGAILDAAAAAVRVHGDRDDVQLFIELIDRGLTNTPAAGQWRKLMAIELSFFRGDTAQQLREEGREEGIATSVLRVLRRRGVVLSAAQELSISSCRDLAQLGEWLERAAVADSAEDVFGRGD</sequence>
<dbReference type="PANTHER" id="PTHR34613">
    <property type="entry name" value="SLL0800 PROTEIN"/>
    <property type="match status" value="1"/>
</dbReference>
<evidence type="ECO:0000313" key="1">
    <source>
        <dbReference type="EMBL" id="TLG07895.1"/>
    </source>
</evidence>
<dbReference type="Proteomes" id="UP000308349">
    <property type="component" value="Unassembled WGS sequence"/>
</dbReference>
<dbReference type="OrthoDB" id="4533444at2"/>
<dbReference type="PANTHER" id="PTHR34613:SF1">
    <property type="entry name" value="SLL6017 PROTEIN"/>
    <property type="match status" value="1"/>
</dbReference>
<protein>
    <submittedName>
        <fullName evidence="1">Uncharacterized protein</fullName>
    </submittedName>
</protein>
<name>A0A5R8PBK9_9NOCA</name>
<gene>
    <name evidence="1" type="ORF">FEK35_17885</name>
</gene>
<dbReference type="EMBL" id="VBUU01000018">
    <property type="protein sequence ID" value="TLG07895.1"/>
    <property type="molecule type" value="Genomic_DNA"/>
</dbReference>